<evidence type="ECO:0008006" key="3">
    <source>
        <dbReference type="Google" id="ProtNLM"/>
    </source>
</evidence>
<name>A0ABZ3J336_SPOA4</name>
<gene>
    <name evidence="1" type="ORF">SPACI_025270</name>
</gene>
<dbReference type="RefSeq" id="WP_093791919.1">
    <property type="nucleotide sequence ID" value="NZ_CP155571.1"/>
</dbReference>
<dbReference type="EMBL" id="CP155571">
    <property type="protein sequence ID" value="XFO72475.1"/>
    <property type="molecule type" value="Genomic_DNA"/>
</dbReference>
<protein>
    <recommendedName>
        <fullName evidence="3">FAD:protein FMN transferase</fullName>
    </recommendedName>
</protein>
<evidence type="ECO:0000313" key="2">
    <source>
        <dbReference type="Proteomes" id="UP000216052"/>
    </source>
</evidence>
<reference evidence="1" key="1">
    <citation type="submission" date="2024-05" db="EMBL/GenBank/DDBJ databases">
        <title>Isolation and characterization of Sporomusa carbonis sp. nov., a carboxydotrophic hydrogenogen in the genus of Sporomusa isolated from a charcoal burning pile.</title>
        <authorList>
            <person name="Boeer T."/>
            <person name="Rosenbaum F."/>
            <person name="Eysell L."/>
            <person name="Mueller V."/>
            <person name="Daniel R."/>
            <person name="Poehlein A."/>
        </authorList>
    </citation>
    <scope>NUCLEOTIDE SEQUENCE [LARGE SCALE GENOMIC DNA]</scope>
    <source>
        <strain evidence="1">DSM 3132</strain>
    </source>
</reference>
<dbReference type="Proteomes" id="UP000216052">
    <property type="component" value="Chromosome"/>
</dbReference>
<keyword evidence="2" id="KW-1185">Reference proteome</keyword>
<dbReference type="SUPFAM" id="SSF143631">
    <property type="entry name" value="ApbE-like"/>
    <property type="match status" value="1"/>
</dbReference>
<proteinExistence type="predicted"/>
<evidence type="ECO:0000313" key="1">
    <source>
        <dbReference type="EMBL" id="XFO72475.1"/>
    </source>
</evidence>
<sequence>MIETLKSNLVKLDYGPIQMTIQASCHGQPLIKQQRVAAREAMRLLDELAKHKHIAALPQAEVGDISELPAILQKMVAAVRESGDETLTPMAAVAGSFADLVADYLVAQGATKVIINNGGDIAVRLRNNESVAVGLAPALAAPFTHVKQITAQDGIGGITTSGLGGRSFTKGIATAAVVAAGSAAFADACATSLGNATYAPHPNIQRVLAETLDPNIDIKGHYVVASVGALPQEIIEKSLRNGWQKAQAWLSRGQIKGAAIFINHYGVFIPNDFAQPAERTTIGEVNHGTEKLSGLLSLRITDDPHAFRRSNWCNTY</sequence>
<dbReference type="InterPro" id="IPR003374">
    <property type="entry name" value="ApbE-like_sf"/>
</dbReference>
<organism evidence="1 2">
    <name type="scientific">Sporomusa acidovorans (strain ATCC 49682 / DSM 3132 / Mol)</name>
    <dbReference type="NCBI Taxonomy" id="1123286"/>
    <lineage>
        <taxon>Bacteria</taxon>
        <taxon>Bacillati</taxon>
        <taxon>Bacillota</taxon>
        <taxon>Negativicutes</taxon>
        <taxon>Selenomonadales</taxon>
        <taxon>Sporomusaceae</taxon>
        <taxon>Sporomusa</taxon>
    </lineage>
</organism>
<accession>A0ABZ3J336</accession>
<dbReference type="Gene3D" id="3.10.520.10">
    <property type="entry name" value="ApbE-like domains"/>
    <property type="match status" value="1"/>
</dbReference>